<sequence length="594" mass="67230">MARKMKSMNAVKVEPVCCEERILKHCHQIYTDTDNGLITIAQSVGKTLLPPSKKITVMLIGNQSAGKSSFINWYIEEQIPFKTQGFTFVTSMSDRKSLTSNETFRLYPHFKRLQEVKGVSEYVSTEICTSRQKHFSLVTFVDTPGLVDGDMKYPFDVDQAILQLGDMCDLILVFFAPMGEALCKRTLNIVEQLYERQGDRLCFYLSKADEARGESGRQGVMMQIVQELRKRPGLSKCAIEMPTIYIPNPNKPSQCVNQIEEVCHAIHKTIKLVVQNRQNTLQKDCDLICEAVTDTLDNDRQCSKEKMKAWRLSCALGLLGFSILLLFILTLGILHRDLLELALGIYGAETLLLYLTPLMMVLDSLPVQFQLITCGFLMQLSIVLNILAFLLFHAKPTLSIKQKRQLQEKLEYVQQVVKIKKELTPGFGVLPPPPLAPPLPPGEVPLFSLPPSAPGAETVKSRKPVQTMFQPQLNCQTPNQVEGTVCNKLDDEHLLKVPQKEMIPEKKDTTLLTKKDTTPPKFSLCFADLVLPFGIGQYPTMPKVLQENLKTELKMRQLKRQFSHGAIQDINKVPQNDLIPELKKRQQLKRQVTE</sequence>
<dbReference type="AlphaFoldDB" id="A0AAE0QGL3"/>
<keyword evidence="6" id="KW-0812">Transmembrane</keyword>
<comment type="caution">
    <text evidence="8">The sequence shown here is derived from an EMBL/GenBank/DDBJ whole genome shotgun (WGS) entry which is preliminary data.</text>
</comment>
<evidence type="ECO:0000313" key="9">
    <source>
        <dbReference type="Proteomes" id="UP001274896"/>
    </source>
</evidence>
<keyword evidence="5 6" id="KW-0472">Membrane</keyword>
<keyword evidence="2" id="KW-0547">Nucleotide-binding</keyword>
<dbReference type="PANTHER" id="PTHR10465:SF4">
    <property type="entry name" value="DYNAMIN N-TERMINAL DOMAIN-CONTAINING PROTEIN"/>
    <property type="match status" value="1"/>
</dbReference>
<dbReference type="InterPro" id="IPR027094">
    <property type="entry name" value="Mitofusin_fam"/>
</dbReference>
<accession>A0AAE0QGL3</accession>
<dbReference type="PANTHER" id="PTHR10465">
    <property type="entry name" value="TRANSMEMBRANE GTPASE FZO1"/>
    <property type="match status" value="1"/>
</dbReference>
<feature type="transmembrane region" description="Helical" evidence="6">
    <location>
        <begin position="310"/>
        <end position="335"/>
    </location>
</feature>
<comment type="subcellular location">
    <subcellularLocation>
        <location evidence="1">Membrane</location>
    </subcellularLocation>
</comment>
<keyword evidence="4" id="KW-0342">GTP-binding</keyword>
<evidence type="ECO:0000256" key="5">
    <source>
        <dbReference type="ARBA" id="ARBA00023136"/>
    </source>
</evidence>
<evidence type="ECO:0000256" key="6">
    <source>
        <dbReference type="SAM" id="Phobius"/>
    </source>
</evidence>
<evidence type="ECO:0000313" key="8">
    <source>
        <dbReference type="EMBL" id="KAK3520180.1"/>
    </source>
</evidence>
<dbReference type="GO" id="GO:0016020">
    <property type="term" value="C:membrane"/>
    <property type="evidence" value="ECO:0007669"/>
    <property type="project" value="UniProtKB-SubCell"/>
</dbReference>
<reference evidence="8" key="1">
    <citation type="submission" date="2023-06" db="EMBL/GenBank/DDBJ databases">
        <title>Male Hemibagrus guttatus genome.</title>
        <authorList>
            <person name="Bian C."/>
        </authorList>
    </citation>
    <scope>NUCLEOTIDE SEQUENCE</scope>
    <source>
        <strain evidence="8">Male_cb2023</strain>
        <tissue evidence="8">Muscle</tissue>
    </source>
</reference>
<dbReference type="SUPFAM" id="SSF52540">
    <property type="entry name" value="P-loop containing nucleoside triphosphate hydrolases"/>
    <property type="match status" value="1"/>
</dbReference>
<dbReference type="InterPro" id="IPR006073">
    <property type="entry name" value="GTP-bd"/>
</dbReference>
<proteinExistence type="predicted"/>
<dbReference type="GO" id="GO:0005525">
    <property type="term" value="F:GTP binding"/>
    <property type="evidence" value="ECO:0007669"/>
    <property type="project" value="UniProtKB-KW"/>
</dbReference>
<dbReference type="Pfam" id="PF01926">
    <property type="entry name" value="MMR_HSR1"/>
    <property type="match status" value="1"/>
</dbReference>
<feature type="transmembrane region" description="Helical" evidence="6">
    <location>
        <begin position="369"/>
        <end position="392"/>
    </location>
</feature>
<keyword evidence="6" id="KW-1133">Transmembrane helix</keyword>
<feature type="domain" description="G" evidence="7">
    <location>
        <begin position="56"/>
        <end position="179"/>
    </location>
</feature>
<evidence type="ECO:0000256" key="1">
    <source>
        <dbReference type="ARBA" id="ARBA00004370"/>
    </source>
</evidence>
<gene>
    <name evidence="8" type="ORF">QTP70_017940</name>
</gene>
<dbReference type="Gene3D" id="3.40.50.300">
    <property type="entry name" value="P-loop containing nucleotide triphosphate hydrolases"/>
    <property type="match status" value="1"/>
</dbReference>
<keyword evidence="9" id="KW-1185">Reference proteome</keyword>
<evidence type="ECO:0000256" key="3">
    <source>
        <dbReference type="ARBA" id="ARBA00022801"/>
    </source>
</evidence>
<name>A0AAE0QGL3_9TELE</name>
<dbReference type="GO" id="GO:0007005">
    <property type="term" value="P:mitochondrion organization"/>
    <property type="evidence" value="ECO:0007669"/>
    <property type="project" value="UniProtKB-ARBA"/>
</dbReference>
<organism evidence="8 9">
    <name type="scientific">Hemibagrus guttatus</name>
    <dbReference type="NCBI Taxonomy" id="175788"/>
    <lineage>
        <taxon>Eukaryota</taxon>
        <taxon>Metazoa</taxon>
        <taxon>Chordata</taxon>
        <taxon>Craniata</taxon>
        <taxon>Vertebrata</taxon>
        <taxon>Euteleostomi</taxon>
        <taxon>Actinopterygii</taxon>
        <taxon>Neopterygii</taxon>
        <taxon>Teleostei</taxon>
        <taxon>Ostariophysi</taxon>
        <taxon>Siluriformes</taxon>
        <taxon>Bagridae</taxon>
        <taxon>Hemibagrus</taxon>
    </lineage>
</organism>
<dbReference type="InterPro" id="IPR027417">
    <property type="entry name" value="P-loop_NTPase"/>
</dbReference>
<protein>
    <recommendedName>
        <fullName evidence="7">G domain-containing protein</fullName>
    </recommendedName>
</protein>
<dbReference type="EMBL" id="JAUCMX010000016">
    <property type="protein sequence ID" value="KAK3520180.1"/>
    <property type="molecule type" value="Genomic_DNA"/>
</dbReference>
<evidence type="ECO:0000259" key="7">
    <source>
        <dbReference type="Pfam" id="PF01926"/>
    </source>
</evidence>
<evidence type="ECO:0000256" key="2">
    <source>
        <dbReference type="ARBA" id="ARBA00022741"/>
    </source>
</evidence>
<evidence type="ECO:0000256" key="4">
    <source>
        <dbReference type="ARBA" id="ARBA00023134"/>
    </source>
</evidence>
<dbReference type="Proteomes" id="UP001274896">
    <property type="component" value="Unassembled WGS sequence"/>
</dbReference>
<keyword evidence="3" id="KW-0378">Hydrolase</keyword>
<dbReference type="GO" id="GO:0003924">
    <property type="term" value="F:GTPase activity"/>
    <property type="evidence" value="ECO:0007669"/>
    <property type="project" value="InterPro"/>
</dbReference>